<evidence type="ECO:0000256" key="3">
    <source>
        <dbReference type="ARBA" id="ARBA00022448"/>
    </source>
</evidence>
<evidence type="ECO:0000256" key="2">
    <source>
        <dbReference type="ARBA" id="ARBA00009665"/>
    </source>
</evidence>
<dbReference type="PROSITE" id="PS51380">
    <property type="entry name" value="EXS"/>
    <property type="match status" value="1"/>
</dbReference>
<dbReference type="PANTHER" id="PTHR10783:SF98">
    <property type="entry name" value="PHOSPHATE TRANSPORTER PHO1 HOMOLOG 7-RELATED"/>
    <property type="match status" value="1"/>
</dbReference>
<evidence type="ECO:0000256" key="9">
    <source>
        <dbReference type="ARBA" id="ARBA00043939"/>
    </source>
</evidence>
<feature type="region of interest" description="Disordered" evidence="10">
    <location>
        <begin position="1077"/>
        <end position="1100"/>
    </location>
</feature>
<feature type="transmembrane region" description="Helical" evidence="11">
    <location>
        <begin position="350"/>
        <end position="373"/>
    </location>
</feature>
<keyword evidence="6 11" id="KW-0812">Transmembrane</keyword>
<feature type="region of interest" description="Disordered" evidence="10">
    <location>
        <begin position="1032"/>
        <end position="1061"/>
    </location>
</feature>
<reference evidence="14" key="1">
    <citation type="submission" date="2021-01" db="EMBL/GenBank/DDBJ databases">
        <authorList>
            <person name="Bezrukov I."/>
        </authorList>
    </citation>
    <scope>NUCLEOTIDE SEQUENCE</scope>
</reference>
<feature type="region of interest" description="Disordered" evidence="10">
    <location>
        <begin position="1127"/>
        <end position="1156"/>
    </location>
</feature>
<feature type="transmembrane region" description="Helical" evidence="11">
    <location>
        <begin position="475"/>
        <end position="493"/>
    </location>
</feature>
<keyword evidence="4" id="KW-1003">Cell membrane</keyword>
<proteinExistence type="inferred from homology"/>
<dbReference type="Pfam" id="PF03124">
    <property type="entry name" value="EXS"/>
    <property type="match status" value="1"/>
</dbReference>
<feature type="region of interest" description="Disordered" evidence="10">
    <location>
        <begin position="757"/>
        <end position="776"/>
    </location>
</feature>
<feature type="transmembrane region" description="Helical" evidence="11">
    <location>
        <begin position="668"/>
        <end position="688"/>
    </location>
</feature>
<evidence type="ECO:0000313" key="15">
    <source>
        <dbReference type="Proteomes" id="UP000682877"/>
    </source>
</evidence>
<dbReference type="AlphaFoldDB" id="A0A8S1ZH89"/>
<feature type="compositionally biased region" description="Polar residues" evidence="10">
    <location>
        <begin position="1131"/>
        <end position="1156"/>
    </location>
</feature>
<keyword evidence="7 11" id="KW-1133">Transmembrane helix</keyword>
<dbReference type="InterPro" id="IPR034092">
    <property type="entry name" value="PHO1_SPX"/>
</dbReference>
<organism evidence="14 15">
    <name type="scientific">Arabidopsis arenosa</name>
    <name type="common">Sand rock-cress</name>
    <name type="synonym">Cardaminopsis arenosa</name>
    <dbReference type="NCBI Taxonomy" id="38785"/>
    <lineage>
        <taxon>Eukaryota</taxon>
        <taxon>Viridiplantae</taxon>
        <taxon>Streptophyta</taxon>
        <taxon>Embryophyta</taxon>
        <taxon>Tracheophyta</taxon>
        <taxon>Spermatophyta</taxon>
        <taxon>Magnoliopsida</taxon>
        <taxon>eudicotyledons</taxon>
        <taxon>Gunneridae</taxon>
        <taxon>Pentapetalae</taxon>
        <taxon>rosids</taxon>
        <taxon>malvids</taxon>
        <taxon>Brassicales</taxon>
        <taxon>Brassicaceae</taxon>
        <taxon>Camelineae</taxon>
        <taxon>Arabidopsis</taxon>
    </lineage>
</organism>
<evidence type="ECO:0000256" key="7">
    <source>
        <dbReference type="ARBA" id="ARBA00022989"/>
    </source>
</evidence>
<evidence type="ECO:0000256" key="11">
    <source>
        <dbReference type="SAM" id="Phobius"/>
    </source>
</evidence>
<comment type="subcellular location">
    <subcellularLocation>
        <location evidence="1">Cell membrane</location>
        <topology evidence="1">Multi-pass membrane protein</topology>
    </subcellularLocation>
</comment>
<dbReference type="PANTHER" id="PTHR10783">
    <property type="entry name" value="XENOTROPIC AND POLYTROPIC RETROVIRUS RECEPTOR 1-RELATED"/>
    <property type="match status" value="1"/>
</dbReference>
<accession>A0A8S1ZH89</accession>
<feature type="transmembrane region" description="Helical" evidence="11">
    <location>
        <begin position="562"/>
        <end position="580"/>
    </location>
</feature>
<evidence type="ECO:0000256" key="5">
    <source>
        <dbReference type="ARBA" id="ARBA00022592"/>
    </source>
</evidence>
<keyword evidence="8 11" id="KW-0472">Membrane</keyword>
<protein>
    <submittedName>
        <fullName evidence="14">Uncharacterized protein</fullName>
    </submittedName>
</protein>
<evidence type="ECO:0000256" key="10">
    <source>
        <dbReference type="SAM" id="MobiDB-lite"/>
    </source>
</evidence>
<feature type="domain" description="SPX" evidence="13">
    <location>
        <begin position="1"/>
        <end position="299"/>
    </location>
</feature>
<evidence type="ECO:0000256" key="8">
    <source>
        <dbReference type="ARBA" id="ARBA00023136"/>
    </source>
</evidence>
<feature type="transmembrane region" description="Helical" evidence="11">
    <location>
        <begin position="500"/>
        <end position="517"/>
    </location>
</feature>
<feature type="transmembrane region" description="Helical" evidence="11">
    <location>
        <begin position="624"/>
        <end position="647"/>
    </location>
</feature>
<dbReference type="EMBL" id="LR999451">
    <property type="protein sequence ID" value="CAE5959275.1"/>
    <property type="molecule type" value="Genomic_DNA"/>
</dbReference>
<evidence type="ECO:0000256" key="1">
    <source>
        <dbReference type="ARBA" id="ARBA00004651"/>
    </source>
</evidence>
<feature type="transmembrane region" description="Helical" evidence="11">
    <location>
        <begin position="393"/>
        <end position="414"/>
    </location>
</feature>
<evidence type="ECO:0000259" key="13">
    <source>
        <dbReference type="PROSITE" id="PS51382"/>
    </source>
</evidence>
<name>A0A8S1ZH89_ARAAE</name>
<sequence>MKFGKEYVSQMIPEWQQAYIDYACLKTILREIQTSHKRSERQGVVKHKLSGRRNFSGLTKRYSRTFSSRELENHDILVHATTGDDGFEKYETTILKVAEVGRESELVFFKTLDLEFDKVNRFYRSKVDELVKEAVVLNRQMDALIAFRYKLDQPSSSWSCSETVSVDINALDSKEQKGKTLAEEMGIKLEENVSNGGDSTKETVPEALSVLDRIRLNKHQENPLSTIRNVLKLSNREDLKFTRENLKKIEERLKNVFIEFYRKLRHLKNYSFLNTLAISKIMKKYDKIASRSAAKLYIEMVDKSYLTSSDEINKLMLRVESIFVEHFASSNRSKGMNLLRPKVMKEKHRITFSTGFFVGCTVSLVIALGLFIHARNIMGAAGHKLYMETMFPLYSLFAFVVLHMIMYASNIYFWKRYRVNYPFIFEFKEGTELGYGHVLLLSFGLGTLALCAVLVNLDMEMDPNTNNYKTITELVPLFVVAVVIAISVCPFNIFYRSSRFFFLMVLFRCIAAPFYKVNLADFFLADQLTSQVQALRSLEFYICYYGWGDFKKRQSTCKSSDVYSTFYFIVAGIPYWSRFLQCARRLIEEKDLSQGFNALKYLLTIVAVCLRTAFSINRGNNWKIAAWVFSGLATFYGTYWDIVYDWGLLHRPSKSWLREKLLVPHKSVYYVAMVLNVVLRMAWLQTVLDFNISFLHRETMIALIAILEIIRRGIWNFFRLENEHLNNVGKFRAFKSLLTWRAIRVSYFTVKFSMSPQAVSPPREEKGSSPDEGLISGSVEVTRTEQSLDENFQREESRVSESLNQTRVDEEMEVVSKNTSGSFPAVSTSQQVSSAPVKSWVKVAQKHLFTKQEFVISEVDGQQRVVVLKGVFEGAKPLWEDFLIGKFLDTIALHVGKIHMIVNKIGVGKPIRLHPKTEACVSFEEAQILVEADLTKDLPAEYYQTGEEEGELDVVIKYSYPWLPPRCSSCKKWGHVKADCLAAESEKTTSQEISNPKESKDAEIEKAATEGDCILVSDARGLENVVVTAKENAEEQETTTENDQWITPHKPGRSPGKKAEGLKYGEVSILSNSYSVLSGKGEADEEGKEEERSGKIEQEGNNRILVNLEGKKESSNWSELGRLMEFLPRGSKTSQKAASNPTTQPGREQSTRLLQQ</sequence>
<gene>
    <name evidence="14" type="ORF">AARE701A_LOCUS2812</name>
</gene>
<evidence type="ECO:0000256" key="6">
    <source>
        <dbReference type="ARBA" id="ARBA00022692"/>
    </source>
</evidence>
<dbReference type="GO" id="GO:0016036">
    <property type="term" value="P:cellular response to phosphate starvation"/>
    <property type="evidence" value="ECO:0007669"/>
    <property type="project" value="TreeGrafter"/>
</dbReference>
<feature type="compositionally biased region" description="Basic and acidic residues" evidence="10">
    <location>
        <begin position="1089"/>
        <end position="1100"/>
    </location>
</feature>
<comment type="similarity">
    <text evidence="2">Belongs to the SYG1 (TC 2.A.94) family.</text>
</comment>
<keyword evidence="5" id="KW-0592">Phosphate transport</keyword>
<evidence type="ECO:0000256" key="4">
    <source>
        <dbReference type="ARBA" id="ARBA00022475"/>
    </source>
</evidence>
<dbReference type="GO" id="GO:0005886">
    <property type="term" value="C:plasma membrane"/>
    <property type="evidence" value="ECO:0007669"/>
    <property type="project" value="UniProtKB-SubCell"/>
</dbReference>
<dbReference type="Pfam" id="PF03105">
    <property type="entry name" value="SPX"/>
    <property type="match status" value="1"/>
</dbReference>
<dbReference type="Proteomes" id="UP000682877">
    <property type="component" value="Chromosome 1"/>
</dbReference>
<feature type="transmembrane region" description="Helical" evidence="11">
    <location>
        <begin position="435"/>
        <end position="455"/>
    </location>
</feature>
<feature type="transmembrane region" description="Helical" evidence="11">
    <location>
        <begin position="601"/>
        <end position="618"/>
    </location>
</feature>
<comment type="function">
    <text evidence="9">May transport inorganic phosphate (Pi).</text>
</comment>
<keyword evidence="3" id="KW-0813">Transport</keyword>
<dbReference type="PROSITE" id="PS51382">
    <property type="entry name" value="SPX"/>
    <property type="match status" value="1"/>
</dbReference>
<evidence type="ECO:0000259" key="12">
    <source>
        <dbReference type="PROSITE" id="PS51380"/>
    </source>
</evidence>
<dbReference type="GO" id="GO:0000822">
    <property type="term" value="F:inositol hexakisphosphate binding"/>
    <property type="evidence" value="ECO:0007669"/>
    <property type="project" value="TreeGrafter"/>
</dbReference>
<dbReference type="InterPro" id="IPR004331">
    <property type="entry name" value="SPX_dom"/>
</dbReference>
<evidence type="ECO:0000313" key="14">
    <source>
        <dbReference type="EMBL" id="CAE5959275.1"/>
    </source>
</evidence>
<feature type="region of interest" description="Disordered" evidence="10">
    <location>
        <begin position="984"/>
        <end position="1004"/>
    </location>
</feature>
<dbReference type="GO" id="GO:0005802">
    <property type="term" value="C:trans-Golgi network"/>
    <property type="evidence" value="ECO:0007669"/>
    <property type="project" value="TreeGrafter"/>
</dbReference>
<dbReference type="GO" id="GO:0006817">
    <property type="term" value="P:phosphate ion transport"/>
    <property type="evidence" value="ECO:0007669"/>
    <property type="project" value="UniProtKB-KW"/>
</dbReference>
<dbReference type="InterPro" id="IPR004342">
    <property type="entry name" value="EXS_C"/>
</dbReference>
<dbReference type="CDD" id="cd14476">
    <property type="entry name" value="SPX_PHO1_like"/>
    <property type="match status" value="1"/>
</dbReference>
<feature type="domain" description="EXS" evidence="12">
    <location>
        <begin position="558"/>
        <end position="751"/>
    </location>
</feature>
<keyword evidence="15" id="KW-1185">Reference proteome</keyword>